<keyword evidence="7" id="KW-1185">Reference proteome</keyword>
<dbReference type="GO" id="GO:0006511">
    <property type="term" value="P:ubiquitin-dependent protein catabolic process"/>
    <property type="evidence" value="ECO:0007669"/>
    <property type="project" value="TreeGrafter"/>
</dbReference>
<dbReference type="EMBL" id="LGRX02005472">
    <property type="protein sequence ID" value="KAK3278395.1"/>
    <property type="molecule type" value="Genomic_DNA"/>
</dbReference>
<dbReference type="PROSITE" id="PS50089">
    <property type="entry name" value="ZF_RING_2"/>
    <property type="match status" value="1"/>
</dbReference>
<evidence type="ECO:0000256" key="1">
    <source>
        <dbReference type="ARBA" id="ARBA00022723"/>
    </source>
</evidence>
<evidence type="ECO:0000259" key="5">
    <source>
        <dbReference type="PROSITE" id="PS50089"/>
    </source>
</evidence>
<dbReference type="SUPFAM" id="SSF57850">
    <property type="entry name" value="RING/U-box"/>
    <property type="match status" value="1"/>
</dbReference>
<dbReference type="Proteomes" id="UP001190700">
    <property type="component" value="Unassembled WGS sequence"/>
</dbReference>
<evidence type="ECO:0000256" key="4">
    <source>
        <dbReference type="PROSITE-ProRule" id="PRU00175"/>
    </source>
</evidence>
<dbReference type="Pfam" id="PF13639">
    <property type="entry name" value="zf-RING_2"/>
    <property type="match status" value="1"/>
</dbReference>
<evidence type="ECO:0000256" key="2">
    <source>
        <dbReference type="ARBA" id="ARBA00022771"/>
    </source>
</evidence>
<keyword evidence="1" id="KW-0479">Metal-binding</keyword>
<proteinExistence type="predicted"/>
<accession>A0AAE0GHM7</accession>
<dbReference type="InterPro" id="IPR051834">
    <property type="entry name" value="RING_finger_E3_ligase"/>
</dbReference>
<dbReference type="GO" id="GO:0005634">
    <property type="term" value="C:nucleus"/>
    <property type="evidence" value="ECO:0007669"/>
    <property type="project" value="TreeGrafter"/>
</dbReference>
<dbReference type="AlphaFoldDB" id="A0AAE0GHM7"/>
<evidence type="ECO:0000313" key="6">
    <source>
        <dbReference type="EMBL" id="KAK3278395.1"/>
    </source>
</evidence>
<reference evidence="6 7" key="1">
    <citation type="journal article" date="2015" name="Genome Biol. Evol.">
        <title>Comparative Genomics of a Bacterivorous Green Alga Reveals Evolutionary Causalities and Consequences of Phago-Mixotrophic Mode of Nutrition.</title>
        <authorList>
            <person name="Burns J.A."/>
            <person name="Paasch A."/>
            <person name="Narechania A."/>
            <person name="Kim E."/>
        </authorList>
    </citation>
    <scope>NUCLEOTIDE SEQUENCE [LARGE SCALE GENOMIC DNA]</scope>
    <source>
        <strain evidence="6 7">PLY_AMNH</strain>
    </source>
</reference>
<dbReference type="PANTHER" id="PTHR45931">
    <property type="entry name" value="SI:CH211-59O9.10"/>
    <property type="match status" value="1"/>
</dbReference>
<protein>
    <recommendedName>
        <fullName evidence="5">RING-type domain-containing protein</fullName>
    </recommendedName>
</protein>
<dbReference type="GO" id="GO:0061630">
    <property type="term" value="F:ubiquitin protein ligase activity"/>
    <property type="evidence" value="ECO:0007669"/>
    <property type="project" value="TreeGrafter"/>
</dbReference>
<keyword evidence="3" id="KW-0862">Zinc</keyword>
<dbReference type="PANTHER" id="PTHR45931:SF3">
    <property type="entry name" value="RING ZINC FINGER-CONTAINING PROTEIN"/>
    <property type="match status" value="1"/>
</dbReference>
<dbReference type="SMART" id="SM00184">
    <property type="entry name" value="RING"/>
    <property type="match status" value="1"/>
</dbReference>
<keyword evidence="2 4" id="KW-0863">Zinc-finger</keyword>
<organism evidence="6 7">
    <name type="scientific">Cymbomonas tetramitiformis</name>
    <dbReference type="NCBI Taxonomy" id="36881"/>
    <lineage>
        <taxon>Eukaryota</taxon>
        <taxon>Viridiplantae</taxon>
        <taxon>Chlorophyta</taxon>
        <taxon>Pyramimonadophyceae</taxon>
        <taxon>Pyramimonadales</taxon>
        <taxon>Pyramimonadaceae</taxon>
        <taxon>Cymbomonas</taxon>
    </lineage>
</organism>
<dbReference type="InterPro" id="IPR013083">
    <property type="entry name" value="Znf_RING/FYVE/PHD"/>
</dbReference>
<dbReference type="Gene3D" id="3.30.40.10">
    <property type="entry name" value="Zinc/RING finger domain, C3HC4 (zinc finger)"/>
    <property type="match status" value="1"/>
</dbReference>
<sequence length="232" mass="25786">MNSLKIEVKTELSSEFQGETCPKRPGPSHSYARPRVFPVPNFEELTSRLEQAKDNLSSYGTFPLGQPLPHDLFEALLEVIYLETELGLRSSENSKGESSEGLRPRELRALPRYRVTAAGRIVAEGHLPRIEGGERATEYITCSQCNVCLCDYTAGDALVRLPCAGKHFFHRRCIGPWFEHRTSCPVCREDISGYADENLDPLMPLTDRSSLRIVAAGQSPPNSTSTRKCTSA</sequence>
<dbReference type="CDD" id="cd16454">
    <property type="entry name" value="RING-H2_PA-TM-RING"/>
    <property type="match status" value="1"/>
</dbReference>
<gene>
    <name evidence="6" type="ORF">CYMTET_13662</name>
</gene>
<dbReference type="InterPro" id="IPR001841">
    <property type="entry name" value="Znf_RING"/>
</dbReference>
<comment type="caution">
    <text evidence="6">The sequence shown here is derived from an EMBL/GenBank/DDBJ whole genome shotgun (WGS) entry which is preliminary data.</text>
</comment>
<evidence type="ECO:0000256" key="3">
    <source>
        <dbReference type="ARBA" id="ARBA00022833"/>
    </source>
</evidence>
<dbReference type="GO" id="GO:0008270">
    <property type="term" value="F:zinc ion binding"/>
    <property type="evidence" value="ECO:0007669"/>
    <property type="project" value="UniProtKB-KW"/>
</dbReference>
<name>A0AAE0GHM7_9CHLO</name>
<feature type="domain" description="RING-type" evidence="5">
    <location>
        <begin position="145"/>
        <end position="188"/>
    </location>
</feature>
<evidence type="ECO:0000313" key="7">
    <source>
        <dbReference type="Proteomes" id="UP001190700"/>
    </source>
</evidence>